<dbReference type="InterPro" id="IPR002514">
    <property type="entry name" value="Transposase_8"/>
</dbReference>
<dbReference type="SUPFAM" id="SSF46689">
    <property type="entry name" value="Homeodomain-like"/>
    <property type="match status" value="1"/>
</dbReference>
<dbReference type="GO" id="GO:0004803">
    <property type="term" value="F:transposase activity"/>
    <property type="evidence" value="ECO:0007669"/>
    <property type="project" value="InterPro"/>
</dbReference>
<dbReference type="InterPro" id="IPR012337">
    <property type="entry name" value="RNaseH-like_sf"/>
</dbReference>
<dbReference type="SUPFAM" id="SSF53098">
    <property type="entry name" value="Ribonuclease H-like"/>
    <property type="match status" value="1"/>
</dbReference>
<organism evidence="3 4">
    <name type="scientific">Chitinophaga rupis</name>
    <dbReference type="NCBI Taxonomy" id="573321"/>
    <lineage>
        <taxon>Bacteria</taxon>
        <taxon>Pseudomonadati</taxon>
        <taxon>Bacteroidota</taxon>
        <taxon>Chitinophagia</taxon>
        <taxon>Chitinophagales</taxon>
        <taxon>Chitinophagaceae</taxon>
        <taxon>Chitinophaga</taxon>
    </lineage>
</organism>
<dbReference type="RefSeq" id="WP_089919114.1">
    <property type="nucleotide sequence ID" value="NZ_FOBB01000009.1"/>
</dbReference>
<feature type="domain" description="Integrase catalytic" evidence="2">
    <location>
        <begin position="74"/>
        <end position="231"/>
    </location>
</feature>
<dbReference type="InterPro" id="IPR009057">
    <property type="entry name" value="Homeodomain-like_sf"/>
</dbReference>
<keyword evidence="4" id="KW-1185">Reference proteome</keyword>
<sequence>MKKVRFTETQIISILKQQEAGMSIKDLSREHGVSEASIYNWKAKYGGMEANEVKRMKELEEENNRLKRIVANLTLENDAIKKSMDFMSDSLVDGRRFRLLNIIDDYTRESLWIEVDTSLPSLRVIRVLERLLEMRGKPQRIRVDNGPEFISDKLQQWCEDKHIQLLYIQPGKPVQNAFIERNNGSLRRELLDAYHFFTLQEVRLMAEEWQQDYNCSRPHQALGFVPPLEYI</sequence>
<dbReference type="PANTHER" id="PTHR47515:SF2">
    <property type="entry name" value="INTEGRASE CORE DOMAIN PROTEIN"/>
    <property type="match status" value="1"/>
</dbReference>
<dbReference type="Gene3D" id="3.30.420.10">
    <property type="entry name" value="Ribonuclease H-like superfamily/Ribonuclease H"/>
    <property type="match status" value="1"/>
</dbReference>
<accession>A0A1H8EYF9</accession>
<dbReference type="EMBL" id="FOBB01000009">
    <property type="protein sequence ID" value="SEN23778.1"/>
    <property type="molecule type" value="Genomic_DNA"/>
</dbReference>
<name>A0A1H8EYF9_9BACT</name>
<dbReference type="OrthoDB" id="1495855at2"/>
<keyword evidence="1" id="KW-0175">Coiled coil</keyword>
<protein>
    <submittedName>
        <fullName evidence="3">Transposase</fullName>
    </submittedName>
</protein>
<proteinExistence type="predicted"/>
<dbReference type="AlphaFoldDB" id="A0A1H8EYF9"/>
<evidence type="ECO:0000259" key="2">
    <source>
        <dbReference type="PROSITE" id="PS50994"/>
    </source>
</evidence>
<dbReference type="Pfam" id="PF01527">
    <property type="entry name" value="HTH_Tnp_1"/>
    <property type="match status" value="1"/>
</dbReference>
<dbReference type="Pfam" id="PF13683">
    <property type="entry name" value="rve_3"/>
    <property type="match status" value="1"/>
</dbReference>
<dbReference type="GO" id="GO:0015074">
    <property type="term" value="P:DNA integration"/>
    <property type="evidence" value="ECO:0007669"/>
    <property type="project" value="InterPro"/>
</dbReference>
<evidence type="ECO:0000313" key="4">
    <source>
        <dbReference type="Proteomes" id="UP000198984"/>
    </source>
</evidence>
<feature type="coiled-coil region" evidence="1">
    <location>
        <begin position="49"/>
        <end position="76"/>
    </location>
</feature>
<reference evidence="3 4" key="1">
    <citation type="submission" date="2016-10" db="EMBL/GenBank/DDBJ databases">
        <authorList>
            <person name="de Groot N.N."/>
        </authorList>
    </citation>
    <scope>NUCLEOTIDE SEQUENCE [LARGE SCALE GENOMIC DNA]</scope>
    <source>
        <strain evidence="3 4">DSM 21039</strain>
    </source>
</reference>
<evidence type="ECO:0000256" key="1">
    <source>
        <dbReference type="SAM" id="Coils"/>
    </source>
</evidence>
<dbReference type="Proteomes" id="UP000198984">
    <property type="component" value="Unassembled WGS sequence"/>
</dbReference>
<gene>
    <name evidence="3" type="ORF">SAMN04488505_10950</name>
</gene>
<dbReference type="InterPro" id="IPR036397">
    <property type="entry name" value="RNaseH_sf"/>
</dbReference>
<dbReference type="PANTHER" id="PTHR47515">
    <property type="entry name" value="LOW CALCIUM RESPONSE LOCUS PROTEIN T"/>
    <property type="match status" value="1"/>
</dbReference>
<dbReference type="InterPro" id="IPR001584">
    <property type="entry name" value="Integrase_cat-core"/>
</dbReference>
<dbReference type="PROSITE" id="PS50994">
    <property type="entry name" value="INTEGRASE"/>
    <property type="match status" value="1"/>
</dbReference>
<dbReference type="STRING" id="573321.SAMN04488505_10950"/>
<evidence type="ECO:0000313" key="3">
    <source>
        <dbReference type="EMBL" id="SEN23778.1"/>
    </source>
</evidence>
<dbReference type="GO" id="GO:0003677">
    <property type="term" value="F:DNA binding"/>
    <property type="evidence" value="ECO:0007669"/>
    <property type="project" value="InterPro"/>
</dbReference>
<dbReference type="GO" id="GO:0006313">
    <property type="term" value="P:DNA transposition"/>
    <property type="evidence" value="ECO:0007669"/>
    <property type="project" value="InterPro"/>
</dbReference>